<proteinExistence type="predicted"/>
<feature type="compositionally biased region" description="Pro residues" evidence="1">
    <location>
        <begin position="702"/>
        <end position="731"/>
    </location>
</feature>
<feature type="region of interest" description="Disordered" evidence="1">
    <location>
        <begin position="1269"/>
        <end position="1303"/>
    </location>
</feature>
<feature type="region of interest" description="Disordered" evidence="1">
    <location>
        <begin position="282"/>
        <end position="307"/>
    </location>
</feature>
<feature type="compositionally biased region" description="Pro residues" evidence="1">
    <location>
        <begin position="1798"/>
        <end position="1813"/>
    </location>
</feature>
<feature type="compositionally biased region" description="Basic and acidic residues" evidence="1">
    <location>
        <begin position="1920"/>
        <end position="1929"/>
    </location>
</feature>
<feature type="region of interest" description="Disordered" evidence="1">
    <location>
        <begin position="1768"/>
        <end position="1847"/>
    </location>
</feature>
<dbReference type="Proteomes" id="UP000198802">
    <property type="component" value="Unassembled WGS sequence"/>
</dbReference>
<feature type="compositionally biased region" description="Low complexity" evidence="1">
    <location>
        <begin position="1455"/>
        <end position="1485"/>
    </location>
</feature>
<name>A0A0S4QKG9_9ACTN</name>
<accession>A0A0S4QKG9</accession>
<feature type="compositionally biased region" description="Low complexity" evidence="1">
    <location>
        <begin position="1166"/>
        <end position="1177"/>
    </location>
</feature>
<keyword evidence="3" id="KW-1185">Reference proteome</keyword>
<feature type="region of interest" description="Disordered" evidence="1">
    <location>
        <begin position="1120"/>
        <end position="1181"/>
    </location>
</feature>
<feature type="region of interest" description="Disordered" evidence="1">
    <location>
        <begin position="323"/>
        <end position="421"/>
    </location>
</feature>
<evidence type="ECO:0000256" key="1">
    <source>
        <dbReference type="SAM" id="MobiDB-lite"/>
    </source>
</evidence>
<feature type="compositionally biased region" description="Low complexity" evidence="1">
    <location>
        <begin position="1769"/>
        <end position="1797"/>
    </location>
</feature>
<feature type="compositionally biased region" description="Pro residues" evidence="1">
    <location>
        <begin position="1823"/>
        <end position="1843"/>
    </location>
</feature>
<feature type="compositionally biased region" description="Pro residues" evidence="1">
    <location>
        <begin position="389"/>
        <end position="402"/>
    </location>
</feature>
<feature type="compositionally biased region" description="Low complexity" evidence="1">
    <location>
        <begin position="1497"/>
        <end position="1515"/>
    </location>
</feature>
<organism evidence="2 3">
    <name type="scientific">Parafrankia irregularis</name>
    <dbReference type="NCBI Taxonomy" id="795642"/>
    <lineage>
        <taxon>Bacteria</taxon>
        <taxon>Bacillati</taxon>
        <taxon>Actinomycetota</taxon>
        <taxon>Actinomycetes</taxon>
        <taxon>Frankiales</taxon>
        <taxon>Frankiaceae</taxon>
        <taxon>Parafrankia</taxon>
    </lineage>
</organism>
<feature type="compositionally biased region" description="Pro residues" evidence="1">
    <location>
        <begin position="749"/>
        <end position="761"/>
    </location>
</feature>
<feature type="compositionally biased region" description="Low complexity" evidence="1">
    <location>
        <begin position="344"/>
        <end position="368"/>
    </location>
</feature>
<evidence type="ECO:0000313" key="3">
    <source>
        <dbReference type="Proteomes" id="UP000198802"/>
    </source>
</evidence>
<reference evidence="3" key="1">
    <citation type="submission" date="2015-11" db="EMBL/GenBank/DDBJ databases">
        <authorList>
            <person name="Varghese N."/>
        </authorList>
    </citation>
    <scope>NUCLEOTIDE SEQUENCE [LARGE SCALE GENOMIC DNA]</scope>
    <source>
        <strain evidence="3">DSM 45899</strain>
    </source>
</reference>
<feature type="region of interest" description="Disordered" evidence="1">
    <location>
        <begin position="1718"/>
        <end position="1737"/>
    </location>
</feature>
<feature type="compositionally biased region" description="Pro residues" evidence="1">
    <location>
        <begin position="546"/>
        <end position="593"/>
    </location>
</feature>
<feature type="compositionally biased region" description="Low complexity" evidence="1">
    <location>
        <begin position="762"/>
        <end position="779"/>
    </location>
</feature>
<feature type="compositionally biased region" description="Low complexity" evidence="1">
    <location>
        <begin position="376"/>
        <end position="388"/>
    </location>
</feature>
<feature type="compositionally biased region" description="Pro residues" evidence="1">
    <location>
        <begin position="637"/>
        <end position="657"/>
    </location>
</feature>
<sequence length="2149" mass="223660">MSKSWDDAIYAFTGMRVTPAETIVEVQRLANVLRNSTSKVDQLSLDLIAIIRAVKATVDSRAGRRFVGQTAQFVVDEPKLLPKGGLLLQAAANMLDAQALRMDLTRKQGEVMFYFMQIQLAIAAIEAAFGGGPAAAERIATTRTIIQMVLSREFALTTTKITGMQMLFMPGSSIIAQIWQILEGKRGDLDGGEVWHMIKYGLAAAASSVVAVPGLHNAMNKWNQVLVNQGVRGGAGNPIADLFASTLTSILLESGGGYFASGIVDGDWSGKTIVDDIISGTTEGSTESAARGIGRGARNGIVGPGGGPDVNGINDLIADLKDADALNGNGDDDSPGDSPGGGPSNTSNGNPSPNGNAPSNGGADSGPPNSGPGAGPPNNGAPTPGDPTGNPPPAVNLPPPPVTTLDDSTRPGPHPVPDLDAISLTGLDLDLDDNASVHSNASAHSNAWSVISGMSGDSVATQITIPEVDPPPAPVITGYTSNPLAAPVPAPGPGGLDGSKPGPPSHDSAPGLSSPPPVPLADGSPLPDRQDGPAPTNRSLTGPGPLDAPPVPAPLSTPGPDTHPSPSPQPTPTPSPQPTPTPTPTPTPEPLPSPAADAPTSGPLNPSFSEDAPPAPSASGPPGPPDANPLDSGSPPGGAPSPAPLSPEPVAPAPAPLSPESLSPEPAPSPPAPAPFAAPELGGHPSPLSGEPLGESGAAAPKPVPSAAPVVPPPNAPPPPSPPAPPPPTPIPDVTLGPDVTLAPDVTLTPPPPASPIPAAPPGSWALGSGSDSLAAGASPVEITPVGDVSADGPSTLSTPEARQPHPLVVPALDPDLITVATGSAPEADAPPPPRGVEVDVLHVDVLHWVHTGLGDSAAGHGLTDDRILALYEERRTGPIGQRMTPRTIADDVVLRLQTGEWPGLRAGAGEPLYPGPGHPSARPGLDPAADATLTHDFGAAVHPKQIKAGERDDQGNLRVNPLWTPLAEFSRNHLEATPTGGKWQYAVAEDGTEYLGSEDVTSIIPPDELQELYSWVAAKNPDLTYEQFLDAISMHGHPTIVVGFDPATGQTIEKPARLSGELIREPDGTFTINDKSGRYMSKKVRGEPTLEEIQRWITNFAQRMTDHFDMPFTTQILKHATPAPPPVTTETPLVSAPPAPAPREIQAPPGYQAPAETQVPPEYQAPRGDPAPAGPATENPDLITAVTGYAPRVDAPPVSEPRPPRGVEVDVLRWVREGLEDGPAGRGLSDDRILELYRGRQTGPIGRRMVPRTIADDVVRLLQTGDWAGNRAGAGEPSPPSDQPSSEPGPSHQPGPSSATPQSLDQILLTLDVPEGVHEFSGADLSPEQHTDFAGFAHQVATVVIDHANTDQPPLVLHLEGGDTAGPGGDGIFRAYLDGNQRSDSAAALLAPLITTHLTAAGLPADLLTIKTSSRGPFATTAPGHPANGQASSPSAAEQRQVLGWLTEAPPPRTTESTEGSEGSNSPTSAPASYPASEAASDPATGSEDASEAGPSSLARSQSSQNSTNNSEQSGIEGVRINNRGYLLERVTPGGGTFIDALITSARNQVPDAPLGRLTEGMTRRTLADWLTAPGPDGRPRSHTLDDPRGGFYQNVIRGLLLDLDTADLTTILGHPPNSQAETDPAALRELARTDLTSAPFGHTWSRLLQISPALDPFGDLRDTVQDFRVSGLVEAAIRLPELRNTPLFGPVPEIIAQALGIEIVVVRQKPDGEITAAAHNPFTSPQPDRTLSLFDNGDGSYQALVPESAGSYYDELRDRVLDWLGETTTPSASGTTTPNPEPADPTAEPATEPGLGPSPSPSPGQSAPPLPETAAPLLIEPAPPLADAPPAPAPETPQPPRTPDETDTELLRLVHIELRNRPALPNFTDQQILTTYHLLRDQTQHRRTPLRELVLPTLTRLLGAPRPHLGGGAPGDHTNNRPTREQSDAPAAEQRADTHITIDGTRYRIHRTAPGRDSFFDALTTGARLQNPNSPLGRLTPQDAQNAVTDWMEEPESHSDQILQIADIPESTTHQGLVRPLIRGLDAQALTDILQRPPDSPPLADDALVDELLDQLANEPFGPTWNRLLQASPALDLLGDDRGFVLNRPMSALITASIRHPQLARTSFFVPIINFAARALGVELVITGPEPDGIQRTFTFNELVSCA</sequence>
<dbReference type="EMBL" id="FAOZ01000006">
    <property type="protein sequence ID" value="CUU56048.1"/>
    <property type="molecule type" value="Genomic_DNA"/>
</dbReference>
<feature type="compositionally biased region" description="Pro residues" evidence="1">
    <location>
        <begin position="665"/>
        <end position="676"/>
    </location>
</feature>
<feature type="region of interest" description="Disordered" evidence="1">
    <location>
        <begin position="462"/>
        <end position="808"/>
    </location>
</feature>
<feature type="compositionally biased region" description="Pro residues" evidence="1">
    <location>
        <begin position="613"/>
        <end position="627"/>
    </location>
</feature>
<feature type="region of interest" description="Disordered" evidence="1">
    <location>
        <begin position="1904"/>
        <end position="1937"/>
    </location>
</feature>
<feature type="compositionally biased region" description="Gly residues" evidence="1">
    <location>
        <begin position="293"/>
        <end position="307"/>
    </location>
</feature>
<feature type="compositionally biased region" description="Polar residues" evidence="1">
    <location>
        <begin position="1430"/>
        <end position="1439"/>
    </location>
</feature>
<dbReference type="RefSeq" id="WP_091275496.1">
    <property type="nucleotide sequence ID" value="NZ_FAOZ01000006.1"/>
</dbReference>
<protein>
    <submittedName>
        <fullName evidence="2">Uncharacterized protein</fullName>
    </submittedName>
</protein>
<evidence type="ECO:0000313" key="2">
    <source>
        <dbReference type="EMBL" id="CUU56048.1"/>
    </source>
</evidence>
<feature type="region of interest" description="Disordered" evidence="1">
    <location>
        <begin position="1418"/>
        <end position="1518"/>
    </location>
</feature>
<gene>
    <name evidence="2" type="ORF">Ga0074812_106303</name>
</gene>